<dbReference type="Gene3D" id="3.40.190.10">
    <property type="entry name" value="Periplasmic binding protein-like II"/>
    <property type="match status" value="1"/>
</dbReference>
<keyword evidence="3" id="KW-1185">Reference proteome</keyword>
<evidence type="ECO:0000313" key="3">
    <source>
        <dbReference type="Proteomes" id="UP000199391"/>
    </source>
</evidence>
<evidence type="ECO:0000256" key="1">
    <source>
        <dbReference type="SAM" id="SignalP"/>
    </source>
</evidence>
<dbReference type="Proteomes" id="UP000199391">
    <property type="component" value="Unassembled WGS sequence"/>
</dbReference>
<dbReference type="STRING" id="1035707.SAMN05216552_10654"/>
<name>A0A1I7M685_9BURK</name>
<organism evidence="2 3">
    <name type="scientific">Pseudoduganella namucuonensis</name>
    <dbReference type="NCBI Taxonomy" id="1035707"/>
    <lineage>
        <taxon>Bacteria</taxon>
        <taxon>Pseudomonadati</taxon>
        <taxon>Pseudomonadota</taxon>
        <taxon>Betaproteobacteria</taxon>
        <taxon>Burkholderiales</taxon>
        <taxon>Oxalobacteraceae</taxon>
        <taxon>Telluria group</taxon>
        <taxon>Pseudoduganella</taxon>
    </lineage>
</organism>
<gene>
    <name evidence="2" type="ORF">SAMN05216552_10654</name>
</gene>
<reference evidence="3" key="1">
    <citation type="submission" date="2016-10" db="EMBL/GenBank/DDBJ databases">
        <authorList>
            <person name="Varghese N."/>
            <person name="Submissions S."/>
        </authorList>
    </citation>
    <scope>NUCLEOTIDE SEQUENCE [LARGE SCALE GENOMIC DNA]</scope>
    <source>
        <strain evidence="3">CGMCC 1.11014</strain>
    </source>
</reference>
<proteinExistence type="predicted"/>
<feature type="signal peptide" evidence="1">
    <location>
        <begin position="1"/>
        <end position="25"/>
    </location>
</feature>
<dbReference type="RefSeq" id="WP_218164991.1">
    <property type="nucleotide sequence ID" value="NZ_FPBO01000065.1"/>
</dbReference>
<dbReference type="SUPFAM" id="SSF53850">
    <property type="entry name" value="Periplasmic binding protein-like II"/>
    <property type="match status" value="1"/>
</dbReference>
<accession>A0A1I7M685</accession>
<sequence>MLSKKKTQAAMLALAIGLAAGGAAADVVVIVSSKNATKAITAEQASDIFLGRMSSFPGGGAVVPLDQSEGTAAREEFYAKRAGKSAAQLKAYWAKQIFTGKGQPPADMGGNHEVRKAVASDPNAIGYIDKSAVDSSVRVVLSQ</sequence>
<dbReference type="AlphaFoldDB" id="A0A1I7M685"/>
<evidence type="ECO:0008006" key="4">
    <source>
        <dbReference type="Google" id="ProtNLM"/>
    </source>
</evidence>
<protein>
    <recommendedName>
        <fullName evidence="4">Phosphate ABC transporter substrate-binding protein</fullName>
    </recommendedName>
</protein>
<feature type="chain" id="PRO_5011471097" description="Phosphate ABC transporter substrate-binding protein" evidence="1">
    <location>
        <begin position="26"/>
        <end position="143"/>
    </location>
</feature>
<evidence type="ECO:0000313" key="2">
    <source>
        <dbReference type="EMBL" id="SFV17471.1"/>
    </source>
</evidence>
<dbReference type="EMBL" id="FPBO01000065">
    <property type="protein sequence ID" value="SFV17471.1"/>
    <property type="molecule type" value="Genomic_DNA"/>
</dbReference>
<keyword evidence="1" id="KW-0732">Signal</keyword>